<accession>A0A8T1U881</accession>
<gene>
    <name evidence="1" type="ORF">JG687_00011050</name>
</gene>
<protein>
    <submittedName>
        <fullName evidence="1">Uncharacterized protein</fullName>
    </submittedName>
</protein>
<dbReference type="AlphaFoldDB" id="A0A8T1U881"/>
<sequence>MEDSNARCRCVGGALNFVDSVVADIIGNPSTNFEVICGSLKVNLKCFVEEGTSPCICLNNQKSQFCAPISRKMQRFEWLFFNVCSSKTAWNWLKRTSKSKRAIAPYI</sequence>
<name>A0A8T1U881_9STRA</name>
<evidence type="ECO:0000313" key="1">
    <source>
        <dbReference type="EMBL" id="KAG6955678.1"/>
    </source>
</evidence>
<dbReference type="Proteomes" id="UP000688947">
    <property type="component" value="Unassembled WGS sequence"/>
</dbReference>
<organism evidence="1 2">
    <name type="scientific">Phytophthora cactorum</name>
    <dbReference type="NCBI Taxonomy" id="29920"/>
    <lineage>
        <taxon>Eukaryota</taxon>
        <taxon>Sar</taxon>
        <taxon>Stramenopiles</taxon>
        <taxon>Oomycota</taxon>
        <taxon>Peronosporomycetes</taxon>
        <taxon>Peronosporales</taxon>
        <taxon>Peronosporaceae</taxon>
        <taxon>Phytophthora</taxon>
    </lineage>
</organism>
<evidence type="ECO:0000313" key="2">
    <source>
        <dbReference type="Proteomes" id="UP000688947"/>
    </source>
</evidence>
<proteinExistence type="predicted"/>
<reference evidence="1" key="1">
    <citation type="submission" date="2021-01" db="EMBL/GenBank/DDBJ databases">
        <title>Phytophthora aleatoria, a newly-described species from Pinus radiata is distinct from Phytophthora cactorum isolates based on comparative genomics.</title>
        <authorList>
            <person name="Mcdougal R."/>
            <person name="Panda P."/>
            <person name="Williams N."/>
            <person name="Studholme D.J."/>
        </authorList>
    </citation>
    <scope>NUCLEOTIDE SEQUENCE</scope>
    <source>
        <strain evidence="1">NZFS 3830</strain>
    </source>
</reference>
<dbReference type="EMBL" id="JAENGZ010000657">
    <property type="protein sequence ID" value="KAG6955678.1"/>
    <property type="molecule type" value="Genomic_DNA"/>
</dbReference>
<comment type="caution">
    <text evidence="1">The sequence shown here is derived from an EMBL/GenBank/DDBJ whole genome shotgun (WGS) entry which is preliminary data.</text>
</comment>